<keyword evidence="7 10" id="KW-0472">Membrane</keyword>
<comment type="caution">
    <text evidence="10">Lacks conserved residue(s) required for the propagation of feature annotation.</text>
</comment>
<evidence type="ECO:0000313" key="11">
    <source>
        <dbReference type="EMBL" id="KAK2588074.1"/>
    </source>
</evidence>
<accession>A0AAD9RYC6</accession>
<comment type="caution">
    <text evidence="11">The sequence shown here is derived from an EMBL/GenBank/DDBJ whole genome shotgun (WGS) entry which is preliminary data.</text>
</comment>
<evidence type="ECO:0000313" key="12">
    <source>
        <dbReference type="Proteomes" id="UP001258017"/>
    </source>
</evidence>
<feature type="transmembrane region" description="Helical" evidence="10">
    <location>
        <begin position="190"/>
        <end position="211"/>
    </location>
</feature>
<keyword evidence="8 10" id="KW-0675">Receptor</keyword>
<evidence type="ECO:0000256" key="7">
    <source>
        <dbReference type="ARBA" id="ARBA00023136"/>
    </source>
</evidence>
<name>A0AAD9RYC6_9HYME</name>
<dbReference type="GO" id="GO:0004984">
    <property type="term" value="F:olfactory receptor activity"/>
    <property type="evidence" value="ECO:0007669"/>
    <property type="project" value="InterPro"/>
</dbReference>
<feature type="transmembrane region" description="Helical" evidence="10">
    <location>
        <begin position="125"/>
        <end position="147"/>
    </location>
</feature>
<dbReference type="Pfam" id="PF02949">
    <property type="entry name" value="7tm_6"/>
    <property type="match status" value="1"/>
</dbReference>
<dbReference type="AlphaFoldDB" id="A0AAD9RYC6"/>
<dbReference type="GO" id="GO:0005886">
    <property type="term" value="C:plasma membrane"/>
    <property type="evidence" value="ECO:0007669"/>
    <property type="project" value="UniProtKB-SubCell"/>
</dbReference>
<organism evidence="11 12">
    <name type="scientific">Odynerus spinipes</name>
    <dbReference type="NCBI Taxonomy" id="1348599"/>
    <lineage>
        <taxon>Eukaryota</taxon>
        <taxon>Metazoa</taxon>
        <taxon>Ecdysozoa</taxon>
        <taxon>Arthropoda</taxon>
        <taxon>Hexapoda</taxon>
        <taxon>Insecta</taxon>
        <taxon>Pterygota</taxon>
        <taxon>Neoptera</taxon>
        <taxon>Endopterygota</taxon>
        <taxon>Hymenoptera</taxon>
        <taxon>Apocrita</taxon>
        <taxon>Aculeata</taxon>
        <taxon>Vespoidea</taxon>
        <taxon>Vespidae</taxon>
        <taxon>Eumeninae</taxon>
        <taxon>Odynerus</taxon>
    </lineage>
</organism>
<evidence type="ECO:0000256" key="9">
    <source>
        <dbReference type="ARBA" id="ARBA00023224"/>
    </source>
</evidence>
<comment type="similarity">
    <text evidence="10">Belongs to the insect chemoreceptor superfamily. Heteromeric odorant receptor channel (TC 1.A.69) family.</text>
</comment>
<dbReference type="Proteomes" id="UP001258017">
    <property type="component" value="Unassembled WGS sequence"/>
</dbReference>
<feature type="transmembrane region" description="Helical" evidence="10">
    <location>
        <begin position="12"/>
        <end position="30"/>
    </location>
</feature>
<feature type="transmembrane region" description="Helical" evidence="10">
    <location>
        <begin position="306"/>
        <end position="327"/>
    </location>
</feature>
<evidence type="ECO:0000256" key="2">
    <source>
        <dbReference type="ARBA" id="ARBA00022475"/>
    </source>
</evidence>
<dbReference type="PANTHER" id="PTHR21137">
    <property type="entry name" value="ODORANT RECEPTOR"/>
    <property type="match status" value="1"/>
</dbReference>
<evidence type="ECO:0000256" key="8">
    <source>
        <dbReference type="ARBA" id="ARBA00023170"/>
    </source>
</evidence>
<evidence type="ECO:0000256" key="5">
    <source>
        <dbReference type="ARBA" id="ARBA00022725"/>
    </source>
</evidence>
<evidence type="ECO:0000256" key="10">
    <source>
        <dbReference type="RuleBase" id="RU351113"/>
    </source>
</evidence>
<dbReference type="GO" id="GO:0007165">
    <property type="term" value="P:signal transduction"/>
    <property type="evidence" value="ECO:0007669"/>
    <property type="project" value="UniProtKB-KW"/>
</dbReference>
<keyword evidence="12" id="KW-1185">Reference proteome</keyword>
<feature type="transmembrane region" description="Helical" evidence="10">
    <location>
        <begin position="268"/>
        <end position="286"/>
    </location>
</feature>
<dbReference type="InterPro" id="IPR004117">
    <property type="entry name" value="7tm6_olfct_rcpt"/>
</dbReference>
<dbReference type="EMBL" id="JAIFRP010000006">
    <property type="protein sequence ID" value="KAK2588074.1"/>
    <property type="molecule type" value="Genomic_DNA"/>
</dbReference>
<evidence type="ECO:0000256" key="3">
    <source>
        <dbReference type="ARBA" id="ARBA00022606"/>
    </source>
</evidence>
<gene>
    <name evidence="11" type="ORF">KPH14_004139</name>
</gene>
<proteinExistence type="inferred from homology"/>
<dbReference type="PANTHER" id="PTHR21137:SF35">
    <property type="entry name" value="ODORANT RECEPTOR 19A-RELATED"/>
    <property type="match status" value="1"/>
</dbReference>
<reference evidence="11" key="2">
    <citation type="journal article" date="2023" name="Commun. Biol.">
        <title>Intrasexual cuticular hydrocarbon dimorphism in a wasp sheds light on hydrocarbon biosynthesis genes in Hymenoptera.</title>
        <authorList>
            <person name="Moris V.C."/>
            <person name="Podsiadlowski L."/>
            <person name="Martin S."/>
            <person name="Oeyen J.P."/>
            <person name="Donath A."/>
            <person name="Petersen M."/>
            <person name="Wilbrandt J."/>
            <person name="Misof B."/>
            <person name="Liedtke D."/>
            <person name="Thamm M."/>
            <person name="Scheiner R."/>
            <person name="Schmitt T."/>
            <person name="Niehuis O."/>
        </authorList>
    </citation>
    <scope>NUCLEOTIDE SEQUENCE</scope>
    <source>
        <strain evidence="11">GBR_01_08_01A</strain>
    </source>
</reference>
<evidence type="ECO:0000256" key="6">
    <source>
        <dbReference type="ARBA" id="ARBA00022989"/>
    </source>
</evidence>
<keyword evidence="2" id="KW-1003">Cell membrane</keyword>
<reference evidence="11" key="1">
    <citation type="submission" date="2021-08" db="EMBL/GenBank/DDBJ databases">
        <authorList>
            <person name="Misof B."/>
            <person name="Oliver O."/>
            <person name="Podsiadlowski L."/>
            <person name="Donath A."/>
            <person name="Peters R."/>
            <person name="Mayer C."/>
            <person name="Rust J."/>
            <person name="Gunkel S."/>
            <person name="Lesny P."/>
            <person name="Martin S."/>
            <person name="Oeyen J.P."/>
            <person name="Petersen M."/>
            <person name="Panagiotis P."/>
            <person name="Wilbrandt J."/>
            <person name="Tanja T."/>
        </authorList>
    </citation>
    <scope>NUCLEOTIDE SEQUENCE</scope>
    <source>
        <strain evidence="11">GBR_01_08_01A</strain>
        <tissue evidence="11">Thorax + abdomen</tissue>
    </source>
</reference>
<dbReference type="GO" id="GO:0005549">
    <property type="term" value="F:odorant binding"/>
    <property type="evidence" value="ECO:0007669"/>
    <property type="project" value="InterPro"/>
</dbReference>
<keyword evidence="5 10" id="KW-0552">Olfaction</keyword>
<keyword evidence="9 10" id="KW-0807">Transducer</keyword>
<keyword evidence="6 10" id="KW-1133">Transmembrane helix</keyword>
<evidence type="ECO:0000256" key="4">
    <source>
        <dbReference type="ARBA" id="ARBA00022692"/>
    </source>
</evidence>
<keyword evidence="4 10" id="KW-0812">Transmembrane</keyword>
<comment type="subcellular location">
    <subcellularLocation>
        <location evidence="1 10">Cell membrane</location>
        <topology evidence="1 10">Multi-pass membrane protein</topology>
    </subcellularLocation>
</comment>
<sequence>MSLGKGEDDDAVKILMLYKTLLGLLGLWPLEARSARSLIRWCLAVASECVTITVLSLEMYRQCRDSEDVFDALLVNVSSTTSLCKLLLYRTSHRYKRELLESMIEDWSSPRKDPRTREIATSYAYTARTVSVTYLYLGFVSAIFIILKGLPLQALLTWPTETTLNQTDATTYAKFILQTYCVFDPSSRHLYVLIMAAQMIQLFVNCLSQCIHDGFFFAQTMHLCGQFKILSVGFSDLGKNERYRPCDLAKLISRHSRLLRLSVVLERAYCYTILAHLCLFGLLLSIEGLHLLLCLKANDVYGVGKHSVVVVTIFVSLLFYAVSGNFLKSHSEDVANAVYDSSWYDFDERESKNLIFLILRANVARKLTAGKLIDIDLQTFREIVKISASYMSVLRIMLDE</sequence>
<keyword evidence="3 10" id="KW-0716">Sensory transduction</keyword>
<evidence type="ECO:0000256" key="1">
    <source>
        <dbReference type="ARBA" id="ARBA00004651"/>
    </source>
</evidence>
<protein>
    <recommendedName>
        <fullName evidence="10">Odorant receptor</fullName>
    </recommendedName>
</protein>